<sequence length="199" mass="22052">MSTIFDLRSPHYTSLYQLRLLDFTRPLNSSYPKWFALVWHLGCQKVGQSSLSLLTRIETAFKMSRLDSPANLNTSTRPSVADHFLDDMVASSAGWFVGSFDLRQHLSSCYSSAELTRALHNLKPPISRIGSGLIRARKAISAEQNLDNSFKKAWSSIVNSTPSITTEDGGLFPGIFSGEYDQNEGSGFSLILPEDTLIV</sequence>
<keyword evidence="2" id="KW-1185">Reference proteome</keyword>
<name>A0A3S4ZWT0_9PLAT</name>
<evidence type="ECO:0000313" key="1">
    <source>
        <dbReference type="EMBL" id="VEL21809.1"/>
    </source>
</evidence>
<organism evidence="1 2">
    <name type="scientific">Protopolystoma xenopodis</name>
    <dbReference type="NCBI Taxonomy" id="117903"/>
    <lineage>
        <taxon>Eukaryota</taxon>
        <taxon>Metazoa</taxon>
        <taxon>Spiralia</taxon>
        <taxon>Lophotrochozoa</taxon>
        <taxon>Platyhelminthes</taxon>
        <taxon>Monogenea</taxon>
        <taxon>Polyopisthocotylea</taxon>
        <taxon>Polystomatidea</taxon>
        <taxon>Polystomatidae</taxon>
        <taxon>Protopolystoma</taxon>
    </lineage>
</organism>
<proteinExistence type="predicted"/>
<dbReference type="Proteomes" id="UP000784294">
    <property type="component" value="Unassembled WGS sequence"/>
</dbReference>
<evidence type="ECO:0000313" key="2">
    <source>
        <dbReference type="Proteomes" id="UP000784294"/>
    </source>
</evidence>
<comment type="caution">
    <text evidence="1">The sequence shown here is derived from an EMBL/GenBank/DDBJ whole genome shotgun (WGS) entry which is preliminary data.</text>
</comment>
<dbReference type="EMBL" id="CAAALY010053221">
    <property type="protein sequence ID" value="VEL21809.1"/>
    <property type="molecule type" value="Genomic_DNA"/>
</dbReference>
<protein>
    <submittedName>
        <fullName evidence="1">Uncharacterized protein</fullName>
    </submittedName>
</protein>
<gene>
    <name evidence="1" type="ORF">PXEA_LOCUS15249</name>
</gene>
<accession>A0A3S4ZWT0</accession>
<reference evidence="1" key="1">
    <citation type="submission" date="2018-11" db="EMBL/GenBank/DDBJ databases">
        <authorList>
            <consortium name="Pathogen Informatics"/>
        </authorList>
    </citation>
    <scope>NUCLEOTIDE SEQUENCE</scope>
</reference>
<dbReference type="AlphaFoldDB" id="A0A3S4ZWT0"/>